<accession>S8DRG5</accession>
<dbReference type="InterPro" id="IPR040922">
    <property type="entry name" value="Ribosomal_mL59_dom"/>
</dbReference>
<organism evidence="2 3">
    <name type="scientific">Fomitopsis schrenkii</name>
    <name type="common">Brown rot fungus</name>
    <dbReference type="NCBI Taxonomy" id="2126942"/>
    <lineage>
        <taxon>Eukaryota</taxon>
        <taxon>Fungi</taxon>
        <taxon>Dikarya</taxon>
        <taxon>Basidiomycota</taxon>
        <taxon>Agaricomycotina</taxon>
        <taxon>Agaricomycetes</taxon>
        <taxon>Polyporales</taxon>
        <taxon>Fomitopsis</taxon>
    </lineage>
</organism>
<dbReference type="PANTHER" id="PTHR28041">
    <property type="entry name" value="54S RIBOSOMAL PROTEIN L25, MITOCHONDRIAL"/>
    <property type="match status" value="1"/>
</dbReference>
<evidence type="ECO:0000313" key="3">
    <source>
        <dbReference type="Proteomes" id="UP000015241"/>
    </source>
</evidence>
<sequence length="191" mass="21740">MEALQAVKQFRLRELVAVLKTHSEASAQPKIPNPFLPRKNPESGRWAPAKYSLRRQAELIKNAKASNTLHLLPPGPKLGIKQLATAADAQSTASSSASVSEELWAQEVEWEGEVKEKKVAGVENGSALYANRRRMFKGHKWERTRQAREEERRKALEHMDRRIVGFRESYRRKLPNPASVPRATTYTKLPY</sequence>
<gene>
    <name evidence="2" type="ORF">FOMPIDRAFT_1132755</name>
</gene>
<dbReference type="EMBL" id="KE504211">
    <property type="protein sequence ID" value="EPS95272.1"/>
    <property type="molecule type" value="Genomic_DNA"/>
</dbReference>
<dbReference type="eggNOG" id="ENOG502S29G">
    <property type="taxonomic scope" value="Eukaryota"/>
</dbReference>
<dbReference type="InParanoid" id="S8DRG5"/>
<dbReference type="STRING" id="743788.S8DRG5"/>
<dbReference type="PANTHER" id="PTHR28041:SF1">
    <property type="entry name" value="LARGE RIBOSOMAL SUBUNIT PROTEIN ML59"/>
    <property type="match status" value="1"/>
</dbReference>
<reference evidence="2 3" key="1">
    <citation type="journal article" date="2012" name="Science">
        <title>The Paleozoic origin of enzymatic lignin decomposition reconstructed from 31 fungal genomes.</title>
        <authorList>
            <person name="Floudas D."/>
            <person name="Binder M."/>
            <person name="Riley R."/>
            <person name="Barry K."/>
            <person name="Blanchette R.A."/>
            <person name="Henrissat B."/>
            <person name="Martinez A.T."/>
            <person name="Otillar R."/>
            <person name="Spatafora J.W."/>
            <person name="Yadav J.S."/>
            <person name="Aerts A."/>
            <person name="Benoit I."/>
            <person name="Boyd A."/>
            <person name="Carlson A."/>
            <person name="Copeland A."/>
            <person name="Coutinho P.M."/>
            <person name="de Vries R.P."/>
            <person name="Ferreira P."/>
            <person name="Findley K."/>
            <person name="Foster B."/>
            <person name="Gaskell J."/>
            <person name="Glotzer D."/>
            <person name="Gorecki P."/>
            <person name="Heitman J."/>
            <person name="Hesse C."/>
            <person name="Hori C."/>
            <person name="Igarashi K."/>
            <person name="Jurgens J.A."/>
            <person name="Kallen N."/>
            <person name="Kersten P."/>
            <person name="Kohler A."/>
            <person name="Kuees U."/>
            <person name="Kumar T.K.A."/>
            <person name="Kuo A."/>
            <person name="LaButti K."/>
            <person name="Larrondo L.F."/>
            <person name="Lindquist E."/>
            <person name="Ling A."/>
            <person name="Lombard V."/>
            <person name="Lucas S."/>
            <person name="Lundell T."/>
            <person name="Martin R."/>
            <person name="McLaughlin D.J."/>
            <person name="Morgenstern I."/>
            <person name="Morin E."/>
            <person name="Murat C."/>
            <person name="Nagy L.G."/>
            <person name="Nolan M."/>
            <person name="Ohm R.A."/>
            <person name="Patyshakuliyeva A."/>
            <person name="Rokas A."/>
            <person name="Ruiz-Duenas F.J."/>
            <person name="Sabat G."/>
            <person name="Salamov A."/>
            <person name="Samejima M."/>
            <person name="Schmutz J."/>
            <person name="Slot J.C."/>
            <person name="St John F."/>
            <person name="Stenlid J."/>
            <person name="Sun H."/>
            <person name="Sun S."/>
            <person name="Syed K."/>
            <person name="Tsang A."/>
            <person name="Wiebenga A."/>
            <person name="Young D."/>
            <person name="Pisabarro A."/>
            <person name="Eastwood D.C."/>
            <person name="Martin F."/>
            <person name="Cullen D."/>
            <person name="Grigoriev I.V."/>
            <person name="Hibbett D.S."/>
        </authorList>
    </citation>
    <scope>NUCLEOTIDE SEQUENCE</scope>
    <source>
        <strain evidence="3">FP-58527</strain>
    </source>
</reference>
<dbReference type="GO" id="GO:0003735">
    <property type="term" value="F:structural constituent of ribosome"/>
    <property type="evidence" value="ECO:0007669"/>
    <property type="project" value="InterPro"/>
</dbReference>
<name>S8DRG5_FOMSC</name>
<proteinExistence type="predicted"/>
<dbReference type="Proteomes" id="UP000015241">
    <property type="component" value="Unassembled WGS sequence"/>
</dbReference>
<evidence type="ECO:0000259" key="1">
    <source>
        <dbReference type="Pfam" id="PF18126"/>
    </source>
</evidence>
<protein>
    <recommendedName>
        <fullName evidence="1">Large ribosomal subunit protein mL59 domain-containing protein</fullName>
    </recommendedName>
</protein>
<dbReference type="HOGENOM" id="CLU_058283_0_0_1"/>
<evidence type="ECO:0000313" key="2">
    <source>
        <dbReference type="EMBL" id="EPS95272.1"/>
    </source>
</evidence>
<dbReference type="Pfam" id="PF18126">
    <property type="entry name" value="Mitoc_mL59"/>
    <property type="match status" value="1"/>
</dbReference>
<dbReference type="InterPro" id="IPR037507">
    <property type="entry name" value="Ribosomal_mL59"/>
</dbReference>
<feature type="domain" description="Large ribosomal subunit protein mL59" evidence="1">
    <location>
        <begin position="5"/>
        <end position="168"/>
    </location>
</feature>
<keyword evidence="3" id="KW-1185">Reference proteome</keyword>
<dbReference type="AlphaFoldDB" id="S8DRG5"/>
<dbReference type="OrthoDB" id="18529at2759"/>
<dbReference type="GO" id="GO:0005762">
    <property type="term" value="C:mitochondrial large ribosomal subunit"/>
    <property type="evidence" value="ECO:0007669"/>
    <property type="project" value="InterPro"/>
</dbReference>